<feature type="domain" description="WW" evidence="9">
    <location>
        <begin position="13"/>
        <end position="46"/>
    </location>
</feature>
<comment type="caution">
    <text evidence="10">The sequence shown here is derived from an EMBL/GenBank/DDBJ whole genome shotgun (WGS) entry which is preliminary data.</text>
</comment>
<dbReference type="InterPro" id="IPR036291">
    <property type="entry name" value="NAD(P)-bd_dom_sf"/>
</dbReference>
<evidence type="ECO:0000313" key="10">
    <source>
        <dbReference type="EMBL" id="KAL3860035.1"/>
    </source>
</evidence>
<dbReference type="Gene3D" id="3.40.50.720">
    <property type="entry name" value="NAD(P)-binding Rossmann-like Domain"/>
    <property type="match status" value="1"/>
</dbReference>
<evidence type="ECO:0000256" key="7">
    <source>
        <dbReference type="ARBA" id="ARBA00023034"/>
    </source>
</evidence>
<evidence type="ECO:0000256" key="2">
    <source>
        <dbReference type="ARBA" id="ARBA00004555"/>
    </source>
</evidence>
<dbReference type="InterPro" id="IPR002347">
    <property type="entry name" value="SDR_fam"/>
</dbReference>
<keyword evidence="7" id="KW-0333">Golgi apparatus</keyword>
<dbReference type="SUPFAM" id="SSF51045">
    <property type="entry name" value="WW domain"/>
    <property type="match status" value="2"/>
</dbReference>
<dbReference type="PANTHER" id="PTHR43157:SF31">
    <property type="entry name" value="PHOSPHATIDYLINOSITOL-GLYCAN BIOSYNTHESIS CLASS F PROTEIN"/>
    <property type="match status" value="1"/>
</dbReference>
<evidence type="ECO:0000259" key="9">
    <source>
        <dbReference type="PROSITE" id="PS50020"/>
    </source>
</evidence>
<gene>
    <name evidence="10" type="ORF">ACJMK2_010208</name>
</gene>
<evidence type="ECO:0000313" key="11">
    <source>
        <dbReference type="Proteomes" id="UP001634394"/>
    </source>
</evidence>
<dbReference type="GO" id="GO:0016491">
    <property type="term" value="F:oxidoreductase activity"/>
    <property type="evidence" value="ECO:0007669"/>
    <property type="project" value="UniProtKB-KW"/>
</dbReference>
<dbReference type="Gene3D" id="2.20.70.10">
    <property type="match status" value="2"/>
</dbReference>
<evidence type="ECO:0000256" key="5">
    <source>
        <dbReference type="ARBA" id="ARBA00022703"/>
    </source>
</evidence>
<dbReference type="FunFam" id="3.40.50.720:FF:000353">
    <property type="entry name" value="WW domain-containing oxidoreductase"/>
    <property type="match status" value="1"/>
</dbReference>
<dbReference type="EMBL" id="JBJQND010000012">
    <property type="protein sequence ID" value="KAL3860035.1"/>
    <property type="molecule type" value="Genomic_DNA"/>
</dbReference>
<comment type="subcellular location">
    <subcellularLocation>
        <location evidence="2">Golgi apparatus</location>
    </subcellularLocation>
    <subcellularLocation>
        <location evidence="1">Lysosome</location>
    </subcellularLocation>
</comment>
<dbReference type="GO" id="GO:0006915">
    <property type="term" value="P:apoptotic process"/>
    <property type="evidence" value="ECO:0007669"/>
    <property type="project" value="UniProtKB-KW"/>
</dbReference>
<dbReference type="GO" id="GO:0005794">
    <property type="term" value="C:Golgi apparatus"/>
    <property type="evidence" value="ECO:0007669"/>
    <property type="project" value="UniProtKB-SubCell"/>
</dbReference>
<dbReference type="InterPro" id="IPR036020">
    <property type="entry name" value="WW_dom_sf"/>
</dbReference>
<accession>A0ABD3VHP3</accession>
<keyword evidence="5" id="KW-0053">Apoptosis</keyword>
<evidence type="ECO:0000256" key="8">
    <source>
        <dbReference type="ARBA" id="ARBA00023228"/>
    </source>
</evidence>
<evidence type="ECO:0000256" key="1">
    <source>
        <dbReference type="ARBA" id="ARBA00004371"/>
    </source>
</evidence>
<dbReference type="PANTHER" id="PTHR43157">
    <property type="entry name" value="PHOSPHATIDYLINOSITOL-GLYCAN BIOSYNTHESIS CLASS F PROTEIN-RELATED"/>
    <property type="match status" value="1"/>
</dbReference>
<dbReference type="Pfam" id="PF00106">
    <property type="entry name" value="adh_short"/>
    <property type="match status" value="1"/>
</dbReference>
<proteinExistence type="predicted"/>
<evidence type="ECO:0000256" key="3">
    <source>
        <dbReference type="ARBA" id="ARBA00016094"/>
    </source>
</evidence>
<dbReference type="AlphaFoldDB" id="A0ABD3VHP3"/>
<keyword evidence="6" id="KW-0560">Oxidoreductase</keyword>
<reference evidence="10 11" key="1">
    <citation type="submission" date="2024-11" db="EMBL/GenBank/DDBJ databases">
        <title>Chromosome-level genome assembly of the freshwater bivalve Anodonta woodiana.</title>
        <authorList>
            <person name="Chen X."/>
        </authorList>
    </citation>
    <scope>NUCLEOTIDE SEQUENCE [LARGE SCALE GENOMIC DNA]</scope>
    <source>
        <strain evidence="10">MN2024</strain>
        <tissue evidence="10">Gills</tissue>
    </source>
</reference>
<organism evidence="10 11">
    <name type="scientific">Sinanodonta woodiana</name>
    <name type="common">Chinese pond mussel</name>
    <name type="synonym">Anodonta woodiana</name>
    <dbReference type="NCBI Taxonomy" id="1069815"/>
    <lineage>
        <taxon>Eukaryota</taxon>
        <taxon>Metazoa</taxon>
        <taxon>Spiralia</taxon>
        <taxon>Lophotrochozoa</taxon>
        <taxon>Mollusca</taxon>
        <taxon>Bivalvia</taxon>
        <taxon>Autobranchia</taxon>
        <taxon>Heteroconchia</taxon>
        <taxon>Palaeoheterodonta</taxon>
        <taxon>Unionida</taxon>
        <taxon>Unionoidea</taxon>
        <taxon>Unionidae</taxon>
        <taxon>Unioninae</taxon>
        <taxon>Sinanodonta</taxon>
    </lineage>
</organism>
<feature type="domain" description="WW" evidence="9">
    <location>
        <begin position="54"/>
        <end position="87"/>
    </location>
</feature>
<dbReference type="SMART" id="SM00456">
    <property type="entry name" value="WW"/>
    <property type="match status" value="2"/>
</dbReference>
<keyword evidence="11" id="KW-1185">Reference proteome</keyword>
<name>A0ABD3VHP3_SINWO</name>
<keyword evidence="4" id="KW-0879">Wnt signaling pathway</keyword>
<dbReference type="GO" id="GO:0016055">
    <property type="term" value="P:Wnt signaling pathway"/>
    <property type="evidence" value="ECO:0007669"/>
    <property type="project" value="UniProtKB-KW"/>
</dbReference>
<dbReference type="CDD" id="cd00201">
    <property type="entry name" value="WW"/>
    <property type="match status" value="2"/>
</dbReference>
<evidence type="ECO:0000256" key="6">
    <source>
        <dbReference type="ARBA" id="ARBA00023002"/>
    </source>
</evidence>
<dbReference type="InterPro" id="IPR001202">
    <property type="entry name" value="WW_dom"/>
</dbReference>
<evidence type="ECO:0000256" key="4">
    <source>
        <dbReference type="ARBA" id="ARBA00022687"/>
    </source>
</evidence>
<keyword evidence="8" id="KW-0458">Lysosome</keyword>
<dbReference type="GO" id="GO:0005764">
    <property type="term" value="C:lysosome"/>
    <property type="evidence" value="ECO:0007669"/>
    <property type="project" value="UniProtKB-SubCell"/>
</dbReference>
<dbReference type="PROSITE" id="PS01159">
    <property type="entry name" value="WW_DOMAIN_1"/>
    <property type="match status" value="1"/>
</dbReference>
<dbReference type="Proteomes" id="UP001634394">
    <property type="component" value="Unassembled WGS sequence"/>
</dbReference>
<dbReference type="Pfam" id="PF00397">
    <property type="entry name" value="WW"/>
    <property type="match status" value="1"/>
</dbReference>
<dbReference type="SUPFAM" id="SSF51735">
    <property type="entry name" value="NAD(P)-binding Rossmann-fold domains"/>
    <property type="match status" value="1"/>
</dbReference>
<dbReference type="PROSITE" id="PS50020">
    <property type="entry name" value="WW_DOMAIN_2"/>
    <property type="match status" value="2"/>
</dbReference>
<protein>
    <recommendedName>
        <fullName evidence="3">WW domain-containing oxidoreductase</fullName>
    </recommendedName>
</protein>
<dbReference type="PRINTS" id="PR00081">
    <property type="entry name" value="GDHRDH"/>
</dbReference>
<sequence length="408" mass="46003">MADNAILDTDSDDEVPPGWEERVTLSGKVYYANHESKSTQWTHPTTGKRKTIKGELPYGWERKVGEDGLVFYVDHVNQKTTLTDPRLAFAEVVKESNTTFRQKFDGNSAALEILQGRDLTGQYAIVTGANSGIGYETAKSIAFHGAKVIMACCSLNSAESCKKAIITERPDSQVEVMHLDLSSLASVKDFADKYKENKWPLHLLILNAAVFGMQHTWTEDHLEMTFQVNHLSHFYLTKLLWDILMKSAPARVIVVSSESHRSTDLSMTNISEEKLSPNAENYSDLKAYNLSKLCNVLFSMHLNRLLSPYKVTSLSLHPGNIMYTRLQRNWWLYQLLFFVARPFTKSMQQGAATTVYCATSYDLEDIGGLYFNNCCRCPPSAAAEDENLAKALWDISEQMLSKRIGRPI</sequence>